<gene>
    <name evidence="2" type="ORF">AZI85_15320</name>
</gene>
<comment type="caution">
    <text evidence="2">The sequence shown here is derived from an EMBL/GenBank/DDBJ whole genome shotgun (WGS) entry which is preliminary data.</text>
</comment>
<evidence type="ECO:0000313" key="2">
    <source>
        <dbReference type="EMBL" id="KYG70059.1"/>
    </source>
</evidence>
<feature type="region of interest" description="Disordered" evidence="1">
    <location>
        <begin position="1"/>
        <end position="42"/>
    </location>
</feature>
<proteinExistence type="predicted"/>
<evidence type="ECO:0000256" key="1">
    <source>
        <dbReference type="SAM" id="MobiDB-lite"/>
    </source>
</evidence>
<dbReference type="OrthoDB" id="9342631at2"/>
<protein>
    <submittedName>
        <fullName evidence="2">Uncharacterized protein</fullName>
    </submittedName>
</protein>
<accession>A0A150WUA3</accession>
<sequence length="205" mass="22949">MPEIKHYDGKKKHSSKGGHKKAHHGDKHAPKRRPRHEMEADEALHDEEHIEMETAAIMNDAGVIVDEAEVTIEEADSINTEAQNEGVRPEEITVEAHRVSEEDTSHEDMMSSNGEGPQKVHLEFYGSELIRMKAPKVMELADTVAEEWVHDGQFEGLPVGHPLAQMAAAKALRTAKDVEKKLEEKGVFVMAKMGLDYVKSKIDKK</sequence>
<organism evidence="2 3">
    <name type="scientific">Bdellovibrio bacteriovorus</name>
    <dbReference type="NCBI Taxonomy" id="959"/>
    <lineage>
        <taxon>Bacteria</taxon>
        <taxon>Pseudomonadati</taxon>
        <taxon>Bdellovibrionota</taxon>
        <taxon>Bdellovibrionia</taxon>
        <taxon>Bdellovibrionales</taxon>
        <taxon>Pseudobdellovibrionaceae</taxon>
        <taxon>Bdellovibrio</taxon>
    </lineage>
</organism>
<reference evidence="2 3" key="1">
    <citation type="submission" date="2016-03" db="EMBL/GenBank/DDBJ databases">
        <authorList>
            <person name="Ploux O."/>
        </authorList>
    </citation>
    <scope>NUCLEOTIDE SEQUENCE [LARGE SCALE GENOMIC DNA]</scope>
    <source>
        <strain evidence="2 3">BER2</strain>
    </source>
</reference>
<feature type="compositionally biased region" description="Basic residues" evidence="1">
    <location>
        <begin position="8"/>
        <end position="35"/>
    </location>
</feature>
<name>A0A150WUA3_BDEBC</name>
<evidence type="ECO:0000313" key="3">
    <source>
        <dbReference type="Proteomes" id="UP000075391"/>
    </source>
</evidence>
<dbReference type="Proteomes" id="UP000075391">
    <property type="component" value="Unassembled WGS sequence"/>
</dbReference>
<dbReference type="EMBL" id="LUKF01000003">
    <property type="protein sequence ID" value="KYG70059.1"/>
    <property type="molecule type" value="Genomic_DNA"/>
</dbReference>
<dbReference type="RefSeq" id="WP_063242974.1">
    <property type="nucleotide sequence ID" value="NZ_LUKF01000003.1"/>
</dbReference>
<dbReference type="AlphaFoldDB" id="A0A150WUA3"/>